<sequence>MGPLLTPGPRSVPEFSNGQSAPGYMRLLDNIAITAPLQTNAAQRGKIPARSLLLSVSPCWRFLSFP</sequence>
<organism evidence="1 2">
    <name type="scientific">Staurois parvus</name>
    <dbReference type="NCBI Taxonomy" id="386267"/>
    <lineage>
        <taxon>Eukaryota</taxon>
        <taxon>Metazoa</taxon>
        <taxon>Chordata</taxon>
        <taxon>Craniata</taxon>
        <taxon>Vertebrata</taxon>
        <taxon>Euteleostomi</taxon>
        <taxon>Amphibia</taxon>
        <taxon>Batrachia</taxon>
        <taxon>Anura</taxon>
        <taxon>Neobatrachia</taxon>
        <taxon>Ranoidea</taxon>
        <taxon>Ranidae</taxon>
        <taxon>Staurois</taxon>
    </lineage>
</organism>
<reference evidence="1" key="1">
    <citation type="submission" date="2023-05" db="EMBL/GenBank/DDBJ databases">
        <authorList>
            <person name="Stuckert A."/>
        </authorList>
    </citation>
    <scope>NUCLEOTIDE SEQUENCE</scope>
</reference>
<evidence type="ECO:0000313" key="1">
    <source>
        <dbReference type="EMBL" id="CAI9623617.1"/>
    </source>
</evidence>
<dbReference type="EMBL" id="CATNWA010021707">
    <property type="protein sequence ID" value="CAI9623617.1"/>
    <property type="molecule type" value="Genomic_DNA"/>
</dbReference>
<gene>
    <name evidence="1" type="ORF">SPARVUS_LOCUS16508479</name>
</gene>
<evidence type="ECO:0000313" key="2">
    <source>
        <dbReference type="Proteomes" id="UP001162483"/>
    </source>
</evidence>
<keyword evidence="2" id="KW-1185">Reference proteome</keyword>
<comment type="caution">
    <text evidence="1">The sequence shown here is derived from an EMBL/GenBank/DDBJ whole genome shotgun (WGS) entry which is preliminary data.</text>
</comment>
<dbReference type="Proteomes" id="UP001162483">
    <property type="component" value="Unassembled WGS sequence"/>
</dbReference>
<accession>A0ABN9HT80</accession>
<proteinExistence type="predicted"/>
<feature type="non-terminal residue" evidence="1">
    <location>
        <position position="66"/>
    </location>
</feature>
<name>A0ABN9HT80_9NEOB</name>
<protein>
    <submittedName>
        <fullName evidence="1">Uncharacterized protein</fullName>
    </submittedName>
</protein>